<dbReference type="AlphaFoldDB" id="A0A7J7MVL0"/>
<dbReference type="Proteomes" id="UP000541444">
    <property type="component" value="Unassembled WGS sequence"/>
</dbReference>
<evidence type="ECO:0000313" key="2">
    <source>
        <dbReference type="Proteomes" id="UP000541444"/>
    </source>
</evidence>
<organism evidence="1 2">
    <name type="scientific">Kingdonia uniflora</name>
    <dbReference type="NCBI Taxonomy" id="39325"/>
    <lineage>
        <taxon>Eukaryota</taxon>
        <taxon>Viridiplantae</taxon>
        <taxon>Streptophyta</taxon>
        <taxon>Embryophyta</taxon>
        <taxon>Tracheophyta</taxon>
        <taxon>Spermatophyta</taxon>
        <taxon>Magnoliopsida</taxon>
        <taxon>Ranunculales</taxon>
        <taxon>Circaeasteraceae</taxon>
        <taxon>Kingdonia</taxon>
    </lineage>
</organism>
<comment type="caution">
    <text evidence="1">The sequence shown here is derived from an EMBL/GenBank/DDBJ whole genome shotgun (WGS) entry which is preliminary data.</text>
</comment>
<dbReference type="EMBL" id="JACGCM010001211">
    <property type="protein sequence ID" value="KAF6158945.1"/>
    <property type="molecule type" value="Genomic_DNA"/>
</dbReference>
<protein>
    <submittedName>
        <fullName evidence="1">Uncharacterized protein</fullName>
    </submittedName>
</protein>
<accession>A0A7J7MVL0</accession>
<keyword evidence="2" id="KW-1185">Reference proteome</keyword>
<evidence type="ECO:0000313" key="1">
    <source>
        <dbReference type="EMBL" id="KAF6158945.1"/>
    </source>
</evidence>
<dbReference type="OrthoDB" id="6500128at2759"/>
<proteinExistence type="predicted"/>
<gene>
    <name evidence="1" type="ORF">GIB67_023928</name>
</gene>
<sequence length="79" mass="9135">MFSRFYRLYALFKTLLEQFLIIGVVIQAKVALARIVKFLEAPELQISSVRHKCSTEELEHAIFIKTANLSWDEHSSNPP</sequence>
<name>A0A7J7MVL0_9MAGN</name>
<reference evidence="1 2" key="1">
    <citation type="journal article" date="2020" name="IScience">
        <title>Genome Sequencing of the Endangered Kingdonia uniflora (Circaeasteraceae, Ranunculales) Reveals Potential Mechanisms of Evolutionary Specialization.</title>
        <authorList>
            <person name="Sun Y."/>
            <person name="Deng T."/>
            <person name="Zhang A."/>
            <person name="Moore M.J."/>
            <person name="Landis J.B."/>
            <person name="Lin N."/>
            <person name="Zhang H."/>
            <person name="Zhang X."/>
            <person name="Huang J."/>
            <person name="Zhang X."/>
            <person name="Sun H."/>
            <person name="Wang H."/>
        </authorList>
    </citation>
    <scope>NUCLEOTIDE SEQUENCE [LARGE SCALE GENOMIC DNA]</scope>
    <source>
        <strain evidence="1">TB1705</strain>
        <tissue evidence="1">Leaf</tissue>
    </source>
</reference>